<name>A0A9D2M1I0_9FIRM</name>
<protein>
    <submittedName>
        <fullName evidence="1">DUF177 domain-containing protein</fullName>
    </submittedName>
</protein>
<dbReference type="InterPro" id="IPR003772">
    <property type="entry name" value="YceD"/>
</dbReference>
<sequence length="164" mass="18330">MTLDIKKLFSTYKEPLSGQETLDFDGMDFPGYEVNGPVRVQWGLCMEGSVLDLTLEFSACVSFACARCLKECEQSFDLKAEYSIRESECEASPDAELPFDERGRLDLKELCYQELVSEIPSVLLCSEDCKGLCPICGRRNPCACTQETNGDVVDERLAILKTLL</sequence>
<dbReference type="AlphaFoldDB" id="A0A9D2M1I0"/>
<reference evidence="1" key="1">
    <citation type="journal article" date="2021" name="PeerJ">
        <title>Extensive microbial diversity within the chicken gut microbiome revealed by metagenomics and culture.</title>
        <authorList>
            <person name="Gilroy R."/>
            <person name="Ravi A."/>
            <person name="Getino M."/>
            <person name="Pursley I."/>
            <person name="Horton D.L."/>
            <person name="Alikhan N.F."/>
            <person name="Baker D."/>
            <person name="Gharbi K."/>
            <person name="Hall N."/>
            <person name="Watson M."/>
            <person name="Adriaenssens E.M."/>
            <person name="Foster-Nyarko E."/>
            <person name="Jarju S."/>
            <person name="Secka A."/>
            <person name="Antonio M."/>
            <person name="Oren A."/>
            <person name="Chaudhuri R.R."/>
            <person name="La Ragione R."/>
            <person name="Hildebrand F."/>
            <person name="Pallen M.J."/>
        </authorList>
    </citation>
    <scope>NUCLEOTIDE SEQUENCE</scope>
    <source>
        <strain evidence="1">ChiBcec8-14828</strain>
    </source>
</reference>
<reference evidence="1" key="2">
    <citation type="submission" date="2021-04" db="EMBL/GenBank/DDBJ databases">
        <authorList>
            <person name="Gilroy R."/>
        </authorList>
    </citation>
    <scope>NUCLEOTIDE SEQUENCE</scope>
    <source>
        <strain evidence="1">ChiBcec8-14828</strain>
    </source>
</reference>
<dbReference type="Proteomes" id="UP000824209">
    <property type="component" value="Unassembled WGS sequence"/>
</dbReference>
<evidence type="ECO:0000313" key="1">
    <source>
        <dbReference type="EMBL" id="HJB39208.1"/>
    </source>
</evidence>
<dbReference type="Pfam" id="PF02620">
    <property type="entry name" value="YceD"/>
    <property type="match status" value="1"/>
</dbReference>
<gene>
    <name evidence="1" type="ORF">H9943_02290</name>
</gene>
<evidence type="ECO:0000313" key="2">
    <source>
        <dbReference type="Proteomes" id="UP000824209"/>
    </source>
</evidence>
<dbReference type="EMBL" id="DWYA01000026">
    <property type="protein sequence ID" value="HJB39208.1"/>
    <property type="molecule type" value="Genomic_DNA"/>
</dbReference>
<comment type="caution">
    <text evidence="1">The sequence shown here is derived from an EMBL/GenBank/DDBJ whole genome shotgun (WGS) entry which is preliminary data.</text>
</comment>
<proteinExistence type="predicted"/>
<accession>A0A9D2M1I0</accession>
<organism evidence="1 2">
    <name type="scientific">Candidatus Ruthenibacterium avium</name>
    <dbReference type="NCBI Taxonomy" id="2838751"/>
    <lineage>
        <taxon>Bacteria</taxon>
        <taxon>Bacillati</taxon>
        <taxon>Bacillota</taxon>
        <taxon>Clostridia</taxon>
        <taxon>Eubacteriales</taxon>
        <taxon>Oscillospiraceae</taxon>
        <taxon>Ruthenibacterium</taxon>
    </lineage>
</organism>